<evidence type="ECO:0000259" key="5">
    <source>
        <dbReference type="PROSITE" id="PS50089"/>
    </source>
</evidence>
<gene>
    <name evidence="7" type="ORF">M6B38_361355</name>
</gene>
<dbReference type="FunFam" id="3.30.60.90:FF:000014">
    <property type="entry name" value="E3 ubiquitin-protein ligase PRT1"/>
    <property type="match status" value="1"/>
</dbReference>
<feature type="domain" description="RING-type" evidence="5">
    <location>
        <begin position="176"/>
        <end position="214"/>
    </location>
</feature>
<feature type="domain" description="ZZ-type" evidence="6">
    <location>
        <begin position="290"/>
        <end position="354"/>
    </location>
</feature>
<evidence type="ECO:0000256" key="1">
    <source>
        <dbReference type="ARBA" id="ARBA00022723"/>
    </source>
</evidence>
<dbReference type="GO" id="GO:0061630">
    <property type="term" value="F:ubiquitin protein ligase activity"/>
    <property type="evidence" value="ECO:0007669"/>
    <property type="project" value="TreeGrafter"/>
</dbReference>
<keyword evidence="2 4" id="KW-0863">Zinc-finger</keyword>
<dbReference type="GO" id="GO:0043161">
    <property type="term" value="P:proteasome-mediated ubiquitin-dependent protein catabolic process"/>
    <property type="evidence" value="ECO:0007669"/>
    <property type="project" value="TreeGrafter"/>
</dbReference>
<dbReference type="InterPro" id="IPR043145">
    <property type="entry name" value="Znf_ZZ_sf"/>
</dbReference>
<evidence type="ECO:0000313" key="7">
    <source>
        <dbReference type="EMBL" id="KAJ6828810.1"/>
    </source>
</evidence>
<dbReference type="Pfam" id="PF00569">
    <property type="entry name" value="ZZ"/>
    <property type="match status" value="1"/>
</dbReference>
<dbReference type="InterPro" id="IPR013083">
    <property type="entry name" value="Znf_RING/FYVE/PHD"/>
</dbReference>
<evidence type="ECO:0000256" key="2">
    <source>
        <dbReference type="ARBA" id="ARBA00022771"/>
    </source>
</evidence>
<dbReference type="InterPro" id="IPR000433">
    <property type="entry name" value="Znf_ZZ"/>
</dbReference>
<dbReference type="Pfam" id="PF13445">
    <property type="entry name" value="zf-RING_UBOX"/>
    <property type="match status" value="1"/>
</dbReference>
<evidence type="ECO:0000256" key="4">
    <source>
        <dbReference type="PROSITE-ProRule" id="PRU00228"/>
    </source>
</evidence>
<dbReference type="Proteomes" id="UP001140949">
    <property type="component" value="Unassembled WGS sequence"/>
</dbReference>
<dbReference type="CDD" id="cd02338">
    <property type="entry name" value="ZZ_PCMF_like"/>
    <property type="match status" value="1"/>
</dbReference>
<feature type="domain" description="RING-type" evidence="5">
    <location>
        <begin position="29"/>
        <end position="69"/>
    </location>
</feature>
<reference evidence="7" key="2">
    <citation type="submission" date="2023-04" db="EMBL/GenBank/DDBJ databases">
        <authorList>
            <person name="Bruccoleri R.E."/>
            <person name="Oakeley E.J."/>
            <person name="Faust A.-M."/>
            <person name="Dessus-Babus S."/>
            <person name="Altorfer M."/>
            <person name="Burckhardt D."/>
            <person name="Oertli M."/>
            <person name="Naumann U."/>
            <person name="Petersen F."/>
            <person name="Wong J."/>
        </authorList>
    </citation>
    <scope>NUCLEOTIDE SEQUENCE</scope>
    <source>
        <strain evidence="7">GSM-AAB239-AS_SAM_17_03QT</strain>
        <tissue evidence="7">Leaf</tissue>
    </source>
</reference>
<dbReference type="InterPro" id="IPR027370">
    <property type="entry name" value="Znf-RING_euk"/>
</dbReference>
<evidence type="ECO:0000256" key="3">
    <source>
        <dbReference type="ARBA" id="ARBA00022833"/>
    </source>
</evidence>
<evidence type="ECO:0000313" key="8">
    <source>
        <dbReference type="Proteomes" id="UP001140949"/>
    </source>
</evidence>
<dbReference type="Pfam" id="PF13920">
    <property type="entry name" value="zf-C3HC4_3"/>
    <property type="match status" value="1"/>
</dbReference>
<evidence type="ECO:0000259" key="6">
    <source>
        <dbReference type="PROSITE" id="PS50135"/>
    </source>
</evidence>
<dbReference type="FunFam" id="3.30.40.10:FF:000489">
    <property type="entry name" value="E3 ubiquitin-protein ligase PRT1"/>
    <property type="match status" value="1"/>
</dbReference>
<dbReference type="InterPro" id="IPR001841">
    <property type="entry name" value="Znf_RING"/>
</dbReference>
<dbReference type="PANTHER" id="PTHR15898">
    <property type="entry name" value="BIFUNCTIONAL APOPTOSIS REGULATOR"/>
    <property type="match status" value="1"/>
</dbReference>
<dbReference type="PROSITE" id="PS00518">
    <property type="entry name" value="ZF_RING_1"/>
    <property type="match status" value="1"/>
</dbReference>
<comment type="caution">
    <text evidence="7">The sequence shown here is derived from an EMBL/GenBank/DDBJ whole genome shotgun (WGS) entry which is preliminary data.</text>
</comment>
<keyword evidence="8" id="KW-1185">Reference proteome</keyword>
<dbReference type="PROSITE" id="PS50135">
    <property type="entry name" value="ZF_ZZ_2"/>
    <property type="match status" value="1"/>
</dbReference>
<keyword evidence="1" id="KW-0479">Metal-binding</keyword>
<dbReference type="Gene3D" id="3.30.60.90">
    <property type="match status" value="1"/>
</dbReference>
<dbReference type="PANTHER" id="PTHR15898:SF13">
    <property type="entry name" value="BIFUNCTIONAL APOPTOSIS REGULATOR"/>
    <property type="match status" value="1"/>
</dbReference>
<sequence>MAGEEAPQPDISPPAPATEDGALQEPFQCCVCLDLLHKPIVLACGHISCFWCVHKAMHGLRTSNCPICRQPYNHFPSICQLLHNLLLKMEPVAYKRREHEVLEEERRLKIFSPQFGDSVLPGSVPSEDNSGALEELETSANNLKPSGSVGGEESLLPENGVGYGICRQVSVNDVLCGLCGKLLFKPAVLNCGHVYCESCLVGLGDAPLKCPDCESSHPGGFPNVCLDLEHFLEEQFPEEYAERKAEVQLQRVQALPGDSSSSVLHEKKGSKQSDSIDDYMLIEDDLRNIHVGVGCDSCGMYPLRGKRYKCKDCTEAIGFDLCEACYNTTSKLPGRFNQQHTPDHKFELDESQMLCRILLRSLPVDSQELAEDFLFERLSGDQEDPDHNNGVQ</sequence>
<dbReference type="SMART" id="SM00291">
    <property type="entry name" value="ZnF_ZZ"/>
    <property type="match status" value="1"/>
</dbReference>
<proteinExistence type="predicted"/>
<dbReference type="AlphaFoldDB" id="A0AAX6GJD4"/>
<dbReference type="EMBL" id="JANAVB010018994">
    <property type="protein sequence ID" value="KAJ6828810.1"/>
    <property type="molecule type" value="Genomic_DNA"/>
</dbReference>
<name>A0AAX6GJD4_IRIPA</name>
<dbReference type="GO" id="GO:0008270">
    <property type="term" value="F:zinc ion binding"/>
    <property type="evidence" value="ECO:0007669"/>
    <property type="project" value="UniProtKB-KW"/>
</dbReference>
<keyword evidence="3" id="KW-0862">Zinc</keyword>
<dbReference type="SUPFAM" id="SSF57850">
    <property type="entry name" value="RING/U-box"/>
    <property type="match status" value="3"/>
</dbReference>
<dbReference type="Gene3D" id="3.30.40.10">
    <property type="entry name" value="Zinc/RING finger domain, C3HC4 (zinc finger)"/>
    <property type="match status" value="2"/>
</dbReference>
<protein>
    <submittedName>
        <fullName evidence="7">E3 ubiquitin-protein ligase PRT1-like isoform X1</fullName>
    </submittedName>
</protein>
<dbReference type="InterPro" id="IPR017907">
    <property type="entry name" value="Znf_RING_CS"/>
</dbReference>
<reference evidence="7" key="1">
    <citation type="journal article" date="2023" name="GigaByte">
        <title>Genome assembly of the bearded iris, Iris pallida Lam.</title>
        <authorList>
            <person name="Bruccoleri R.E."/>
            <person name="Oakeley E.J."/>
            <person name="Faust A.M.E."/>
            <person name="Altorfer M."/>
            <person name="Dessus-Babus S."/>
            <person name="Burckhardt D."/>
            <person name="Oertli M."/>
            <person name="Naumann U."/>
            <person name="Petersen F."/>
            <person name="Wong J."/>
        </authorList>
    </citation>
    <scope>NUCLEOTIDE SEQUENCE</scope>
    <source>
        <strain evidence="7">GSM-AAB239-AS_SAM_17_03QT</strain>
    </source>
</reference>
<organism evidence="7 8">
    <name type="scientific">Iris pallida</name>
    <name type="common">Sweet iris</name>
    <dbReference type="NCBI Taxonomy" id="29817"/>
    <lineage>
        <taxon>Eukaryota</taxon>
        <taxon>Viridiplantae</taxon>
        <taxon>Streptophyta</taxon>
        <taxon>Embryophyta</taxon>
        <taxon>Tracheophyta</taxon>
        <taxon>Spermatophyta</taxon>
        <taxon>Magnoliopsida</taxon>
        <taxon>Liliopsida</taxon>
        <taxon>Asparagales</taxon>
        <taxon>Iridaceae</taxon>
        <taxon>Iridoideae</taxon>
        <taxon>Irideae</taxon>
        <taxon>Iris</taxon>
    </lineage>
</organism>
<accession>A0AAX6GJD4</accession>
<dbReference type="SMART" id="SM00184">
    <property type="entry name" value="RING"/>
    <property type="match status" value="2"/>
</dbReference>
<dbReference type="PROSITE" id="PS50089">
    <property type="entry name" value="ZF_RING_2"/>
    <property type="match status" value="2"/>
</dbReference>